<name>A0A8J2RT26_9CRUS</name>
<dbReference type="EMBL" id="CAKKLH010000201">
    <property type="protein sequence ID" value="CAH0105767.1"/>
    <property type="molecule type" value="Genomic_DNA"/>
</dbReference>
<comment type="similarity">
    <text evidence="2">Belongs to the ubiquitin-conjugating enzyme family. UEV subfamily.</text>
</comment>
<dbReference type="Proteomes" id="UP000789390">
    <property type="component" value="Unassembled WGS sequence"/>
</dbReference>
<dbReference type="OrthoDB" id="306304at2759"/>
<feature type="domain" description="UEV" evidence="10">
    <location>
        <begin position="1"/>
        <end position="143"/>
    </location>
</feature>
<dbReference type="GO" id="GO:0000813">
    <property type="term" value="C:ESCRT I complex"/>
    <property type="evidence" value="ECO:0007669"/>
    <property type="project" value="TreeGrafter"/>
</dbReference>
<reference evidence="11" key="1">
    <citation type="submission" date="2021-11" db="EMBL/GenBank/DDBJ databases">
        <authorList>
            <person name="Schell T."/>
        </authorList>
    </citation>
    <scope>NUCLEOTIDE SEQUENCE</scope>
    <source>
        <strain evidence="11">M5</strain>
    </source>
</reference>
<protein>
    <recommendedName>
        <fullName evidence="13">Tumor susceptibility gene 101 protein</fullName>
    </recommendedName>
</protein>
<dbReference type="InterPro" id="IPR008883">
    <property type="entry name" value="UEV_N"/>
</dbReference>
<dbReference type="Pfam" id="PF09454">
    <property type="entry name" value="Vps23_core"/>
    <property type="match status" value="1"/>
</dbReference>
<evidence type="ECO:0000259" key="10">
    <source>
        <dbReference type="PROSITE" id="PS51322"/>
    </source>
</evidence>
<evidence type="ECO:0000256" key="3">
    <source>
        <dbReference type="ARBA" id="ARBA00022448"/>
    </source>
</evidence>
<dbReference type="InterPro" id="IPR037202">
    <property type="entry name" value="ESCRT_assembly_dom"/>
</dbReference>
<evidence type="ECO:0000256" key="5">
    <source>
        <dbReference type="ARBA" id="ARBA00022927"/>
    </source>
</evidence>
<evidence type="ECO:0000256" key="7">
    <source>
        <dbReference type="PROSITE-ProRule" id="PRU00644"/>
    </source>
</evidence>
<accession>A0A8J2RT26</accession>
<evidence type="ECO:0000256" key="8">
    <source>
        <dbReference type="SAM" id="Coils"/>
    </source>
</evidence>
<keyword evidence="6 8" id="KW-0175">Coiled coil</keyword>
<dbReference type="GO" id="GO:0008333">
    <property type="term" value="P:endosome to lysosome transport"/>
    <property type="evidence" value="ECO:0007669"/>
    <property type="project" value="TreeGrafter"/>
</dbReference>
<dbReference type="Pfam" id="PF05743">
    <property type="entry name" value="UEV"/>
    <property type="match status" value="1"/>
</dbReference>
<dbReference type="Gene3D" id="6.10.250.370">
    <property type="match status" value="1"/>
</dbReference>
<evidence type="ECO:0000256" key="2">
    <source>
        <dbReference type="ARBA" id="ARBA00009594"/>
    </source>
</evidence>
<dbReference type="SUPFAM" id="SSF54495">
    <property type="entry name" value="UBC-like"/>
    <property type="match status" value="1"/>
</dbReference>
<dbReference type="PROSITE" id="PS51312">
    <property type="entry name" value="SB"/>
    <property type="match status" value="1"/>
</dbReference>
<keyword evidence="4" id="KW-0967">Endosome</keyword>
<feature type="domain" description="SB" evidence="9">
    <location>
        <begin position="332"/>
        <end position="398"/>
    </location>
</feature>
<proteinExistence type="inferred from homology"/>
<evidence type="ECO:0000256" key="1">
    <source>
        <dbReference type="ARBA" id="ARBA00004177"/>
    </source>
</evidence>
<dbReference type="AlphaFoldDB" id="A0A8J2RT26"/>
<dbReference type="InterPro" id="IPR052070">
    <property type="entry name" value="ESCRT-I_UEV_domain"/>
</dbReference>
<dbReference type="GO" id="GO:0043130">
    <property type="term" value="F:ubiquitin binding"/>
    <property type="evidence" value="ECO:0007669"/>
    <property type="project" value="TreeGrafter"/>
</dbReference>
<evidence type="ECO:0008006" key="13">
    <source>
        <dbReference type="Google" id="ProtNLM"/>
    </source>
</evidence>
<evidence type="ECO:0000313" key="12">
    <source>
        <dbReference type="Proteomes" id="UP000789390"/>
    </source>
</evidence>
<evidence type="ECO:0000256" key="4">
    <source>
        <dbReference type="ARBA" id="ARBA00022753"/>
    </source>
</evidence>
<dbReference type="PANTHER" id="PTHR23306">
    <property type="entry name" value="TUMOR SUSCEPTIBILITY GENE 101 PROTEIN-RELATED"/>
    <property type="match status" value="1"/>
</dbReference>
<sequence>MDSYVSSHLQKYYKNPDKTKRDVQNLLQHYRGLQPKVETFVFNDGASKQLLCLGGTIPVHYKGSDYNIPVALWLLETHPVNAPMVFVRPTSDMRLRISKHVDHNGKVYMPYLHVWSANESDLVALVQVMIIIFGEQPPVYSVAGQPPTNPAAYPGSLAGYPPYPTSATAYPPATPYPPYPPVNGPASTSYPSYSGGYPPYPPAPGAIVSNSAYPPYPTPAGVTNAQSTGTISEDHIRASLLSAVEDKVRRRLSEIFAQSQAEIETLKKTENELRTGQSKLEDLGRRLDQEQNEVERSISSLKERNSELEDSLGKLKLQDKNFDVDEAVVTTAPIYKQLLNAYAEEAATEDAIYYLGEGLRRGVIELDVFLKNVRSLSRKQFMLRALMERCRQQAGLNV</sequence>
<dbReference type="PROSITE" id="PS51322">
    <property type="entry name" value="UEV"/>
    <property type="match status" value="1"/>
</dbReference>
<gene>
    <name evidence="11" type="ORF">DGAL_LOCUS8838</name>
</gene>
<comment type="caution">
    <text evidence="11">The sequence shown here is derived from an EMBL/GenBank/DDBJ whole genome shotgun (WGS) entry which is preliminary data.</text>
</comment>
<dbReference type="CDD" id="cd11685">
    <property type="entry name" value="UEV_TSG101-like"/>
    <property type="match status" value="1"/>
</dbReference>
<keyword evidence="5 7" id="KW-0653">Protein transport</keyword>
<dbReference type="PANTHER" id="PTHR23306:SF3">
    <property type="entry name" value="TUMOR SUPPRESSOR PROTEIN 101"/>
    <property type="match status" value="1"/>
</dbReference>
<dbReference type="InterPro" id="IPR016135">
    <property type="entry name" value="UBQ-conjugating_enzyme/RWD"/>
</dbReference>
<dbReference type="Gene3D" id="3.10.110.10">
    <property type="entry name" value="Ubiquitin Conjugating Enzyme"/>
    <property type="match status" value="1"/>
</dbReference>
<organism evidence="11 12">
    <name type="scientific">Daphnia galeata</name>
    <dbReference type="NCBI Taxonomy" id="27404"/>
    <lineage>
        <taxon>Eukaryota</taxon>
        <taxon>Metazoa</taxon>
        <taxon>Ecdysozoa</taxon>
        <taxon>Arthropoda</taxon>
        <taxon>Crustacea</taxon>
        <taxon>Branchiopoda</taxon>
        <taxon>Diplostraca</taxon>
        <taxon>Cladocera</taxon>
        <taxon>Anomopoda</taxon>
        <taxon>Daphniidae</taxon>
        <taxon>Daphnia</taxon>
    </lineage>
</organism>
<keyword evidence="12" id="KW-1185">Reference proteome</keyword>
<dbReference type="Gene3D" id="6.10.140.820">
    <property type="match status" value="1"/>
</dbReference>
<evidence type="ECO:0000313" key="11">
    <source>
        <dbReference type="EMBL" id="CAH0105767.1"/>
    </source>
</evidence>
<evidence type="ECO:0000259" key="9">
    <source>
        <dbReference type="PROSITE" id="PS51312"/>
    </source>
</evidence>
<dbReference type="SUPFAM" id="SSF140111">
    <property type="entry name" value="Endosomal sorting complex assembly domain"/>
    <property type="match status" value="1"/>
</dbReference>
<comment type="subcellular location">
    <subcellularLocation>
        <location evidence="1">Endosome</location>
    </subcellularLocation>
</comment>
<dbReference type="GO" id="GO:0015031">
    <property type="term" value="P:protein transport"/>
    <property type="evidence" value="ECO:0007669"/>
    <property type="project" value="UniProtKB-UniRule"/>
</dbReference>
<feature type="coiled-coil region" evidence="8">
    <location>
        <begin position="249"/>
        <end position="318"/>
    </location>
</feature>
<dbReference type="InterPro" id="IPR017916">
    <property type="entry name" value="SB_dom"/>
</dbReference>
<evidence type="ECO:0000256" key="6">
    <source>
        <dbReference type="ARBA" id="ARBA00023054"/>
    </source>
</evidence>
<keyword evidence="3 7" id="KW-0813">Transport</keyword>